<dbReference type="Gene3D" id="2.40.160.20">
    <property type="match status" value="1"/>
</dbReference>
<accession>A0ABQ1LCG0</accession>
<evidence type="ECO:0008006" key="4">
    <source>
        <dbReference type="Google" id="ProtNLM"/>
    </source>
</evidence>
<feature type="chain" id="PRO_5045869218" description="Outer membrane protein beta-barrel domain-containing protein" evidence="1">
    <location>
        <begin position="24"/>
        <end position="249"/>
    </location>
</feature>
<protein>
    <recommendedName>
        <fullName evidence="4">Outer membrane protein beta-barrel domain-containing protein</fullName>
    </recommendedName>
</protein>
<feature type="signal peptide" evidence="1">
    <location>
        <begin position="1"/>
        <end position="23"/>
    </location>
</feature>
<keyword evidence="1" id="KW-0732">Signal</keyword>
<dbReference type="Proteomes" id="UP000597338">
    <property type="component" value="Unassembled WGS sequence"/>
</dbReference>
<evidence type="ECO:0000313" key="3">
    <source>
        <dbReference type="Proteomes" id="UP000597338"/>
    </source>
</evidence>
<keyword evidence="3" id="KW-1185">Reference proteome</keyword>
<organism evidence="2 3">
    <name type="scientific">Parapedobacter defluvii</name>
    <dbReference type="NCBI Taxonomy" id="2045106"/>
    <lineage>
        <taxon>Bacteria</taxon>
        <taxon>Pseudomonadati</taxon>
        <taxon>Bacteroidota</taxon>
        <taxon>Sphingobacteriia</taxon>
        <taxon>Sphingobacteriales</taxon>
        <taxon>Sphingobacteriaceae</taxon>
        <taxon>Parapedobacter</taxon>
    </lineage>
</organism>
<reference evidence="3" key="1">
    <citation type="journal article" date="2019" name="Int. J. Syst. Evol. Microbiol.">
        <title>The Global Catalogue of Microorganisms (GCM) 10K type strain sequencing project: providing services to taxonomists for standard genome sequencing and annotation.</title>
        <authorList>
            <consortium name="The Broad Institute Genomics Platform"/>
            <consortium name="The Broad Institute Genome Sequencing Center for Infectious Disease"/>
            <person name="Wu L."/>
            <person name="Ma J."/>
        </authorList>
    </citation>
    <scope>NUCLEOTIDE SEQUENCE [LARGE SCALE GENOMIC DNA]</scope>
    <source>
        <strain evidence="3">CGMCC 1.15342</strain>
    </source>
</reference>
<dbReference type="SUPFAM" id="SSF56925">
    <property type="entry name" value="OMPA-like"/>
    <property type="match status" value="1"/>
</dbReference>
<dbReference type="EMBL" id="BMIK01000002">
    <property type="protein sequence ID" value="GGC20664.1"/>
    <property type="molecule type" value="Genomic_DNA"/>
</dbReference>
<proteinExistence type="predicted"/>
<evidence type="ECO:0000256" key="1">
    <source>
        <dbReference type="SAM" id="SignalP"/>
    </source>
</evidence>
<comment type="caution">
    <text evidence="2">The sequence shown here is derived from an EMBL/GenBank/DDBJ whole genome shotgun (WGS) entry which is preliminary data.</text>
</comment>
<evidence type="ECO:0000313" key="2">
    <source>
        <dbReference type="EMBL" id="GGC20664.1"/>
    </source>
</evidence>
<dbReference type="InterPro" id="IPR011250">
    <property type="entry name" value="OMP/PagP_B-barrel"/>
</dbReference>
<name>A0ABQ1LCG0_9SPHI</name>
<gene>
    <name evidence="2" type="ORF">GCM10011386_10730</name>
</gene>
<sequence>MLSQMRYILLAVLWCVGADQLSAQVVKIDTVDYPPLVIPKEKTYHFNTDYWYTIAVRAYAYEQFPQLLNQPSGQPYHSSYFNGLLFKVNDNQISYRLQAAHFNNNIEFDNECEGCVPKVPGKFRNTAVKVGAEKNINYSRFQPYFGADVGFMIQKLSTKGFDNTPVFAEDNKNALLFSPFVGIKLYIVPRVAVSAEANFNVAYTYQKINTYSNSSFTGAPLQTKRYRWEYFFAPLAAVTLQYSFAMMNK</sequence>